<name>A0AAD1XR90_EUPCR</name>
<feature type="region of interest" description="Disordered" evidence="1">
    <location>
        <begin position="146"/>
        <end position="181"/>
    </location>
</feature>
<feature type="compositionally biased region" description="Basic and acidic residues" evidence="1">
    <location>
        <begin position="146"/>
        <end position="162"/>
    </location>
</feature>
<organism evidence="2 3">
    <name type="scientific">Euplotes crassus</name>
    <dbReference type="NCBI Taxonomy" id="5936"/>
    <lineage>
        <taxon>Eukaryota</taxon>
        <taxon>Sar</taxon>
        <taxon>Alveolata</taxon>
        <taxon>Ciliophora</taxon>
        <taxon>Intramacronucleata</taxon>
        <taxon>Spirotrichea</taxon>
        <taxon>Hypotrichia</taxon>
        <taxon>Euplotida</taxon>
        <taxon>Euplotidae</taxon>
        <taxon>Moneuplotes</taxon>
    </lineage>
</organism>
<evidence type="ECO:0000313" key="3">
    <source>
        <dbReference type="Proteomes" id="UP001295684"/>
    </source>
</evidence>
<feature type="compositionally biased region" description="Basic and acidic residues" evidence="1">
    <location>
        <begin position="172"/>
        <end position="181"/>
    </location>
</feature>
<evidence type="ECO:0000313" key="2">
    <source>
        <dbReference type="EMBL" id="CAI2377681.1"/>
    </source>
</evidence>
<dbReference type="AlphaFoldDB" id="A0AAD1XR90"/>
<dbReference type="Proteomes" id="UP001295684">
    <property type="component" value="Unassembled WGS sequence"/>
</dbReference>
<keyword evidence="3" id="KW-1185">Reference proteome</keyword>
<accession>A0AAD1XR90</accession>
<proteinExistence type="predicted"/>
<comment type="caution">
    <text evidence="2">The sequence shown here is derived from an EMBL/GenBank/DDBJ whole genome shotgun (WGS) entry which is preliminary data.</text>
</comment>
<protein>
    <submittedName>
        <fullName evidence="2">Uncharacterized protein</fullName>
    </submittedName>
</protein>
<sequence length="222" mass="25457">MNNYGDDEIMEEIQDRINVIKANIETIEGNLEDDSSANIMSLNIEVYIKNKKKMMTLINQNLKKTGDSSESPEERAKNKAISEFKEEATRICNTFETKTDLEALKEKVKESQEIDPTGLGFAKTEDIEKMMGDFREAALVINHENRKQKAADGSREEYKSGEKFSSSKKNKEKGMPKSLRMIDLESEKYQQQQRNKIEAVPIKEREPSEDLENKTCGKCVIF</sequence>
<reference evidence="2" key="1">
    <citation type="submission" date="2023-07" db="EMBL/GenBank/DDBJ databases">
        <authorList>
            <consortium name="AG Swart"/>
            <person name="Singh M."/>
            <person name="Singh A."/>
            <person name="Seah K."/>
            <person name="Emmerich C."/>
        </authorList>
    </citation>
    <scope>NUCLEOTIDE SEQUENCE</scope>
    <source>
        <strain evidence="2">DP1</strain>
    </source>
</reference>
<gene>
    <name evidence="2" type="ORF">ECRASSUSDP1_LOCUS19069</name>
</gene>
<dbReference type="EMBL" id="CAMPGE010019336">
    <property type="protein sequence ID" value="CAI2377681.1"/>
    <property type="molecule type" value="Genomic_DNA"/>
</dbReference>
<evidence type="ECO:0000256" key="1">
    <source>
        <dbReference type="SAM" id="MobiDB-lite"/>
    </source>
</evidence>